<evidence type="ECO:0000256" key="1">
    <source>
        <dbReference type="ARBA" id="ARBA00005290"/>
    </source>
</evidence>
<dbReference type="EMBL" id="AFNH02000011">
    <property type="protein sequence ID" value="EZG89688.1"/>
    <property type="molecule type" value="Genomic_DNA"/>
</dbReference>
<accession>A0A023BDT3</accession>
<keyword evidence="8" id="KW-1185">Reference proteome</keyword>
<dbReference type="OrthoDB" id="5839at2759"/>
<dbReference type="GO" id="GO:0003924">
    <property type="term" value="F:GTPase activity"/>
    <property type="evidence" value="ECO:0007669"/>
    <property type="project" value="TreeGrafter"/>
</dbReference>
<dbReference type="PANTHER" id="PTHR21231:SF7">
    <property type="entry name" value="GPN-LOOP GTPASE 3"/>
    <property type="match status" value="1"/>
</dbReference>
<evidence type="ECO:0000313" key="7">
    <source>
        <dbReference type="EMBL" id="EZG89688.1"/>
    </source>
</evidence>
<dbReference type="GeneID" id="22910323"/>
<dbReference type="InterPro" id="IPR027417">
    <property type="entry name" value="P-loop_NTPase"/>
</dbReference>
<dbReference type="AlphaFoldDB" id="A0A023BDT3"/>
<dbReference type="InterPro" id="IPR004130">
    <property type="entry name" value="Gpn"/>
</dbReference>
<dbReference type="eggNOG" id="KOG1534">
    <property type="taxonomic scope" value="Eukaryota"/>
</dbReference>
<comment type="function">
    <text evidence="6">Small GTPase required for proper nuclear import of RNA polymerase II and III (RNAPII and RNAPIII). May act at an RNAP assembly step prior to nuclear import.</text>
</comment>
<name>A0A023BDT3_GRENI</name>
<evidence type="ECO:0000256" key="3">
    <source>
        <dbReference type="ARBA" id="ARBA00022741"/>
    </source>
</evidence>
<dbReference type="Gene3D" id="3.40.50.300">
    <property type="entry name" value="P-loop containing nucleotide triphosphate hydrolases"/>
    <property type="match status" value="1"/>
</dbReference>
<evidence type="ECO:0000256" key="6">
    <source>
        <dbReference type="RuleBase" id="RU365059"/>
    </source>
</evidence>
<dbReference type="OMA" id="LYTHMTV"/>
<proteinExistence type="inferred from homology"/>
<keyword evidence="3 6" id="KW-0547">Nucleotide-binding</keyword>
<evidence type="ECO:0000256" key="2">
    <source>
        <dbReference type="ARBA" id="ARBA00014587"/>
    </source>
</evidence>
<comment type="similarity">
    <text evidence="1 6">Belongs to the GPN-loop GTPase family.</text>
</comment>
<organism evidence="7 8">
    <name type="scientific">Gregarina niphandrodes</name>
    <name type="common">Septate eugregarine</name>
    <dbReference type="NCBI Taxonomy" id="110365"/>
    <lineage>
        <taxon>Eukaryota</taxon>
        <taxon>Sar</taxon>
        <taxon>Alveolata</taxon>
        <taxon>Apicomplexa</taxon>
        <taxon>Conoidasida</taxon>
        <taxon>Gregarinasina</taxon>
        <taxon>Eugregarinorida</taxon>
        <taxon>Gregarinidae</taxon>
        <taxon>Gregarina</taxon>
    </lineage>
</organism>
<dbReference type="VEuPathDB" id="CryptoDB:GNI_001240"/>
<dbReference type="GO" id="GO:0005525">
    <property type="term" value="F:GTP binding"/>
    <property type="evidence" value="ECO:0007669"/>
    <property type="project" value="UniProtKB-KW"/>
</dbReference>
<dbReference type="Proteomes" id="UP000019763">
    <property type="component" value="Unassembled WGS sequence"/>
</dbReference>
<comment type="subunit">
    <text evidence="6">Binds to RNA polymerase II (RNAPII).</text>
</comment>
<evidence type="ECO:0000313" key="8">
    <source>
        <dbReference type="Proteomes" id="UP000019763"/>
    </source>
</evidence>
<comment type="caution">
    <text evidence="7">The sequence shown here is derived from an EMBL/GenBank/DDBJ whole genome shotgun (WGS) entry which is preliminary data.</text>
</comment>
<dbReference type="Pfam" id="PF03029">
    <property type="entry name" value="ATP_bind_1"/>
    <property type="match status" value="1"/>
</dbReference>
<keyword evidence="4 6" id="KW-0378">Hydrolase</keyword>
<gene>
    <name evidence="7" type="ORF">GNI_001240</name>
</gene>
<dbReference type="InterPro" id="IPR030228">
    <property type="entry name" value="Gpn3"/>
</dbReference>
<dbReference type="CDD" id="cd17872">
    <property type="entry name" value="GPN3"/>
    <property type="match status" value="1"/>
</dbReference>
<sequence>MKFAQLVVGPAGCGKSTYCHIIQEACTARKRVCRVINLDPAAEAFKYECTVDVRELVKVEEVMEHFNFGPNGALMFSMEYLLKKLDWLEEIFDTFSDDDFILVDCPGQIELYVHNPVMREFLKILDNFDYRTIAVYCLDVSFVADVTKFVAGTMTALSAMVMLEIPHINVLTKYDLLSREDQERVDNLLDKSPEELMDGFQEGLPAKFKQFVKGLISVIDSYSLVSYCCMNIEDEESIDHVLLCADMAIGYGDNLEPKEADYFGGTDD</sequence>
<keyword evidence="5 6" id="KW-0342">GTP-binding</keyword>
<dbReference type="RefSeq" id="XP_011128462.1">
    <property type="nucleotide sequence ID" value="XM_011130160.1"/>
</dbReference>
<dbReference type="PANTHER" id="PTHR21231">
    <property type="entry name" value="XPA-BINDING PROTEIN 1-RELATED"/>
    <property type="match status" value="1"/>
</dbReference>
<evidence type="ECO:0000256" key="5">
    <source>
        <dbReference type="ARBA" id="ARBA00023134"/>
    </source>
</evidence>
<reference evidence="7" key="1">
    <citation type="submission" date="2013-12" db="EMBL/GenBank/DDBJ databases">
        <authorList>
            <person name="Omoto C.K."/>
            <person name="Sibley D."/>
            <person name="Venepally P."/>
            <person name="Hadjithomas M."/>
            <person name="Karamycheva S."/>
            <person name="Brunk B."/>
            <person name="Roos D."/>
            <person name="Caler E."/>
            <person name="Lorenzi H."/>
        </authorList>
    </citation>
    <scope>NUCLEOTIDE SEQUENCE</scope>
</reference>
<dbReference type="SUPFAM" id="SSF52540">
    <property type="entry name" value="P-loop containing nucleoside triphosphate hydrolases"/>
    <property type="match status" value="1"/>
</dbReference>
<protein>
    <recommendedName>
        <fullName evidence="2 6">GPN-loop GTPase 3</fullName>
    </recommendedName>
</protein>
<keyword evidence="7" id="KW-0067">ATP-binding</keyword>
<evidence type="ECO:0000256" key="4">
    <source>
        <dbReference type="ARBA" id="ARBA00022801"/>
    </source>
</evidence>
<dbReference type="GO" id="GO:0005524">
    <property type="term" value="F:ATP binding"/>
    <property type="evidence" value="ECO:0007669"/>
    <property type="project" value="UniProtKB-KW"/>
</dbReference>